<dbReference type="Pfam" id="PF01814">
    <property type="entry name" value="Hemerythrin"/>
    <property type="match status" value="2"/>
</dbReference>
<organism evidence="2 3">
    <name type="scientific">Streptomyces longispororuber</name>
    <dbReference type="NCBI Taxonomy" id="68230"/>
    <lineage>
        <taxon>Bacteria</taxon>
        <taxon>Bacillati</taxon>
        <taxon>Actinomycetota</taxon>
        <taxon>Actinomycetes</taxon>
        <taxon>Kitasatosporales</taxon>
        <taxon>Streptomycetaceae</taxon>
        <taxon>Streptomyces</taxon>
    </lineage>
</organism>
<reference evidence="2" key="2">
    <citation type="submission" date="2020-09" db="EMBL/GenBank/DDBJ databases">
        <authorList>
            <person name="Sun Q."/>
            <person name="Ohkuma M."/>
        </authorList>
    </citation>
    <scope>NUCLEOTIDE SEQUENCE</scope>
    <source>
        <strain evidence="2">JCM 4784</strain>
    </source>
</reference>
<name>A0A919DWT8_9ACTN</name>
<evidence type="ECO:0000259" key="1">
    <source>
        <dbReference type="Pfam" id="PF01814"/>
    </source>
</evidence>
<dbReference type="InterPro" id="IPR012312">
    <property type="entry name" value="Hemerythrin-like"/>
</dbReference>
<evidence type="ECO:0000313" key="2">
    <source>
        <dbReference type="EMBL" id="GHE86005.1"/>
    </source>
</evidence>
<dbReference type="CDD" id="cd12108">
    <property type="entry name" value="Hr-like"/>
    <property type="match status" value="1"/>
</dbReference>
<accession>A0A919DWT8</accession>
<protein>
    <recommendedName>
        <fullName evidence="1">Hemerythrin-like domain-containing protein</fullName>
    </recommendedName>
</protein>
<feature type="domain" description="Hemerythrin-like" evidence="1">
    <location>
        <begin position="18"/>
        <end position="85"/>
    </location>
</feature>
<evidence type="ECO:0000313" key="3">
    <source>
        <dbReference type="Proteomes" id="UP000608024"/>
    </source>
</evidence>
<dbReference type="AlphaFoldDB" id="A0A919DWT8"/>
<gene>
    <name evidence="2" type="ORF">GCM10018785_62180</name>
</gene>
<dbReference type="EMBL" id="BNBT01000142">
    <property type="protein sequence ID" value="GHE86005.1"/>
    <property type="molecule type" value="Genomic_DNA"/>
</dbReference>
<comment type="caution">
    <text evidence="2">The sequence shown here is derived from an EMBL/GenBank/DDBJ whole genome shotgun (WGS) entry which is preliminary data.</text>
</comment>
<proteinExistence type="predicted"/>
<feature type="domain" description="Hemerythrin-like" evidence="1">
    <location>
        <begin position="104"/>
        <end position="174"/>
    </location>
</feature>
<reference evidence="2" key="1">
    <citation type="journal article" date="2014" name="Int. J. Syst. Evol. Microbiol.">
        <title>Complete genome sequence of Corynebacterium casei LMG S-19264T (=DSM 44701T), isolated from a smear-ripened cheese.</title>
        <authorList>
            <consortium name="US DOE Joint Genome Institute (JGI-PGF)"/>
            <person name="Walter F."/>
            <person name="Albersmeier A."/>
            <person name="Kalinowski J."/>
            <person name="Ruckert C."/>
        </authorList>
    </citation>
    <scope>NUCLEOTIDE SEQUENCE</scope>
    <source>
        <strain evidence="2">JCM 4784</strain>
    </source>
</reference>
<keyword evidence="3" id="KW-1185">Reference proteome</keyword>
<sequence>MTDTLAPTPAPSPDLTGLRLTHRALRSDIQRLSTLADGIAVSGRPVAPARARAIAAYVHRYTAAVLHHHAGEDRVLWPVIAAAVGQALADGDVTAGTAAAGIAGLAALTDDHAALAPLRDTCDATATLFGEDPAPHGRRLAETLTALRARLVPHIAVEERDVFPVITRHVSAADYTAAEAMICAATPVAEAPWLRAWLMSYATADDLPFLALDGDFAYPWPAADAPAQGYAAHAEEVFGTTR</sequence>
<dbReference type="Gene3D" id="1.20.120.520">
    <property type="entry name" value="nmb1532 protein domain like"/>
    <property type="match status" value="1"/>
</dbReference>
<dbReference type="RefSeq" id="WP_190139454.1">
    <property type="nucleotide sequence ID" value="NZ_BNBT01000142.1"/>
</dbReference>
<dbReference type="Proteomes" id="UP000608024">
    <property type="component" value="Unassembled WGS sequence"/>
</dbReference>